<dbReference type="EMBL" id="VIFY01000072">
    <property type="protein sequence ID" value="TQB71906.1"/>
    <property type="molecule type" value="Genomic_DNA"/>
</dbReference>
<dbReference type="PANTHER" id="PTHR15830:SF10">
    <property type="entry name" value="TELOMERE LENGTH REGULATION PROTEIN TEL2 HOMOLOG"/>
    <property type="match status" value="1"/>
</dbReference>
<keyword evidence="5" id="KW-1185">Reference proteome</keyword>
<dbReference type="AlphaFoldDB" id="A0A507QSQ5"/>
<dbReference type="GO" id="GO:0005829">
    <property type="term" value="C:cytosol"/>
    <property type="evidence" value="ECO:0007669"/>
    <property type="project" value="TreeGrafter"/>
</dbReference>
<name>A0A507QSQ5_MONPU</name>
<dbReference type="GO" id="GO:0051083">
    <property type="term" value="P:'de novo' cotranslational protein folding"/>
    <property type="evidence" value="ECO:0007669"/>
    <property type="project" value="TreeGrafter"/>
</dbReference>
<accession>A0A507QSQ5</accession>
<evidence type="ECO:0000313" key="4">
    <source>
        <dbReference type="EMBL" id="TQB71906.1"/>
    </source>
</evidence>
<organism evidence="4 5">
    <name type="scientific">Monascus purpureus</name>
    <name type="common">Red mold</name>
    <name type="synonym">Monascus anka</name>
    <dbReference type="NCBI Taxonomy" id="5098"/>
    <lineage>
        <taxon>Eukaryota</taxon>
        <taxon>Fungi</taxon>
        <taxon>Dikarya</taxon>
        <taxon>Ascomycota</taxon>
        <taxon>Pezizomycotina</taxon>
        <taxon>Eurotiomycetes</taxon>
        <taxon>Eurotiomycetidae</taxon>
        <taxon>Eurotiales</taxon>
        <taxon>Aspergillaceae</taxon>
        <taxon>Monascus</taxon>
    </lineage>
</organism>
<reference evidence="4 5" key="1">
    <citation type="submission" date="2019-06" db="EMBL/GenBank/DDBJ databases">
        <title>Wine fermentation using esterase from Monascus purpureus.</title>
        <authorList>
            <person name="Geng C."/>
            <person name="Zhang Y."/>
        </authorList>
    </citation>
    <scope>NUCLEOTIDE SEQUENCE [LARGE SCALE GENOMIC DNA]</scope>
    <source>
        <strain evidence="4">HQ1</strain>
    </source>
</reference>
<feature type="domain" description="Telomere length regulation protein conserved" evidence="3">
    <location>
        <begin position="603"/>
        <end position="714"/>
    </location>
</feature>
<feature type="compositionally biased region" description="Acidic residues" evidence="2">
    <location>
        <begin position="563"/>
        <end position="576"/>
    </location>
</feature>
<proteinExistence type="inferred from homology"/>
<dbReference type="InterPro" id="IPR051970">
    <property type="entry name" value="TEL2_Regulation"/>
</dbReference>
<dbReference type="Gene3D" id="1.25.40.720">
    <property type="entry name" value="Telomere length regulation protein 2, C-terminal domain"/>
    <property type="match status" value="1"/>
</dbReference>
<dbReference type="PANTHER" id="PTHR15830">
    <property type="entry name" value="TELOMERE LENGTH REGULATION PROTEIN TEL2 FAMILY MEMBER"/>
    <property type="match status" value="1"/>
</dbReference>
<dbReference type="GO" id="GO:0051879">
    <property type="term" value="F:Hsp90 protein binding"/>
    <property type="evidence" value="ECO:0007669"/>
    <property type="project" value="TreeGrafter"/>
</dbReference>
<feature type="region of interest" description="Disordered" evidence="2">
    <location>
        <begin position="522"/>
        <end position="598"/>
    </location>
</feature>
<dbReference type="STRING" id="5098.A0A507QSQ5"/>
<dbReference type="GO" id="GO:0042162">
    <property type="term" value="F:telomeric DNA binding"/>
    <property type="evidence" value="ECO:0007669"/>
    <property type="project" value="TreeGrafter"/>
</dbReference>
<dbReference type="InterPro" id="IPR019337">
    <property type="entry name" value="Telomere_length_regulation_dom"/>
</dbReference>
<protein>
    <submittedName>
        <fullName evidence="4">Telomere binding protein</fullName>
    </submittedName>
</protein>
<sequence length="1000" mass="110180">MDGLLTAVKTVTRDSRISLEPAGESRLPTERKTLAEHDVASPEHILSALKSKPDHEQLFEILSKLDPASEKTKIKHFDIRVPSPITAQILQVLASTTIPDHWSSTLNASSKGTGTRYKARAALLRSLSSVAGLNSLVAQLRSLIVVSRSTSRQLQSSGSKLHIQALLSVLSALLKPGNFISRLHTDMLAICDNDTQKQITWRELISLVAASRVLSTAAEALTSIREPNYLSPISWIGEGFHYASWLGGNICHMASKIDLYNELGWESAALLAGRALSLGYSDQLVREIYTGLLVDRILPEKFSLLLDHLRPTEQLAILEAIFRDIEKKHFSEELSGVQEDTASETINDIAALCAAVIGNRPYLEARVLEWLSKGQGGSINTAGLRRAILAVFSPHKDVLTSLLTKCLEQFGDKFYIKHAPIRAQNANAQIVLLSAGYVYRLDAAFVEQIGRSSIFLNSISNRLAAASPRSRFLGMAVGMALSQLTEPPGKAMRFDHEEMESDEAVWYMSLVRMKDTVGSLGSIASKTKTTKSLPKSRNDAESASTSRSRGRNNPQSVKIVSIEEMDSGEDEEDDLVPYEKPDADPSDSEDDPTLIQRGKPTAPVYIRDLVSYLRDPDNTDRYELSVISAPALIRRKTGFGTEIAEYAEDLALSLIGLQEKNGISNFHELKLQSMVALIVAQPLKMGRWFSGMFFDGDISQSQRSAILTALGLSARELAGYGKEDAQNLGLPTIPDTSFPSKKLSPNLETMYLADDSPIASLTRQISQTSLQPLVANAADTLSGPNALKVRTFSSRMEVEKRRQQREAQRQKSTLKDRYKVLSEGFFYPLKGRFEIMMMQYSSSTAPSHNPFLIPHLFCLFFQTLTLILSTMGPHNPFLPSYTQETLTLLLSVHSNPVASEPTVLASLLSLFLVVVDLNVESGSSGEERLVTDFATQVVELREWANEMFNRIPAATGAPNDAKDDPQEQARVFAAGVIVKLGEVMERYQGRLMGVNVGFKY</sequence>
<feature type="compositionally biased region" description="Polar residues" evidence="2">
    <location>
        <begin position="541"/>
        <end position="558"/>
    </location>
</feature>
<gene>
    <name evidence="4" type="primary">TEL2</name>
    <name evidence="4" type="ORF">MPDQ_007211</name>
</gene>
<comment type="similarity">
    <text evidence="1">Belongs to the TEL2 family.</text>
</comment>
<comment type="caution">
    <text evidence="4">The sequence shown here is derived from an EMBL/GenBank/DDBJ whole genome shotgun (WGS) entry which is preliminary data.</text>
</comment>
<evidence type="ECO:0000259" key="3">
    <source>
        <dbReference type="Pfam" id="PF10193"/>
    </source>
</evidence>
<dbReference type="Proteomes" id="UP000319663">
    <property type="component" value="Unassembled WGS sequence"/>
</dbReference>
<evidence type="ECO:0000256" key="2">
    <source>
        <dbReference type="SAM" id="MobiDB-lite"/>
    </source>
</evidence>
<dbReference type="InterPro" id="IPR038528">
    <property type="entry name" value="TEL2_C_sf"/>
</dbReference>
<dbReference type="Pfam" id="PF10193">
    <property type="entry name" value="Telomere_reg-2"/>
    <property type="match status" value="1"/>
</dbReference>
<evidence type="ECO:0000313" key="5">
    <source>
        <dbReference type="Proteomes" id="UP000319663"/>
    </source>
</evidence>
<evidence type="ECO:0000256" key="1">
    <source>
        <dbReference type="ARBA" id="ARBA00006133"/>
    </source>
</evidence>